<dbReference type="Proteomes" id="UP000318017">
    <property type="component" value="Chromosome"/>
</dbReference>
<sequence length="82" mass="9325">MIRKVGSTPFEGRGKWSARNEHFAQRSPPTCRQCGNLLVGFEVQEPYLGSMLQKPLQPQTYPLTYLFAVSVKAFHGKQLQSR</sequence>
<feature type="region of interest" description="Disordered" evidence="1">
    <location>
        <begin position="1"/>
        <end position="28"/>
    </location>
</feature>
<name>A0A518G1I1_9BACT</name>
<dbReference type="EMBL" id="CP036298">
    <property type="protein sequence ID" value="QDV22461.1"/>
    <property type="molecule type" value="Genomic_DNA"/>
</dbReference>
<dbReference type="AlphaFoldDB" id="A0A518G1I1"/>
<organism evidence="2 3">
    <name type="scientific">Aureliella helgolandensis</name>
    <dbReference type="NCBI Taxonomy" id="2527968"/>
    <lineage>
        <taxon>Bacteria</taxon>
        <taxon>Pseudomonadati</taxon>
        <taxon>Planctomycetota</taxon>
        <taxon>Planctomycetia</taxon>
        <taxon>Pirellulales</taxon>
        <taxon>Pirellulaceae</taxon>
        <taxon>Aureliella</taxon>
    </lineage>
</organism>
<gene>
    <name evidence="2" type="ORF">Q31a_07460</name>
</gene>
<accession>A0A518G1I1</accession>
<reference evidence="2 3" key="1">
    <citation type="submission" date="2019-02" db="EMBL/GenBank/DDBJ databases">
        <title>Deep-cultivation of Planctomycetes and their phenomic and genomic characterization uncovers novel biology.</title>
        <authorList>
            <person name="Wiegand S."/>
            <person name="Jogler M."/>
            <person name="Boedeker C."/>
            <person name="Pinto D."/>
            <person name="Vollmers J."/>
            <person name="Rivas-Marin E."/>
            <person name="Kohn T."/>
            <person name="Peeters S.H."/>
            <person name="Heuer A."/>
            <person name="Rast P."/>
            <person name="Oberbeckmann S."/>
            <person name="Bunk B."/>
            <person name="Jeske O."/>
            <person name="Meyerdierks A."/>
            <person name="Storesund J.E."/>
            <person name="Kallscheuer N."/>
            <person name="Luecker S."/>
            <person name="Lage O.M."/>
            <person name="Pohl T."/>
            <person name="Merkel B.J."/>
            <person name="Hornburger P."/>
            <person name="Mueller R.-W."/>
            <person name="Bruemmer F."/>
            <person name="Labrenz M."/>
            <person name="Spormann A.M."/>
            <person name="Op den Camp H."/>
            <person name="Overmann J."/>
            <person name="Amann R."/>
            <person name="Jetten M.S.M."/>
            <person name="Mascher T."/>
            <person name="Medema M.H."/>
            <person name="Devos D.P."/>
            <person name="Kaster A.-K."/>
            <person name="Ovreas L."/>
            <person name="Rohde M."/>
            <person name="Galperin M.Y."/>
            <person name="Jogler C."/>
        </authorList>
    </citation>
    <scope>NUCLEOTIDE SEQUENCE [LARGE SCALE GENOMIC DNA]</scope>
    <source>
        <strain evidence="2 3">Q31a</strain>
    </source>
</reference>
<dbReference type="KEGG" id="ahel:Q31a_07460"/>
<proteinExistence type="predicted"/>
<evidence type="ECO:0000313" key="2">
    <source>
        <dbReference type="EMBL" id="QDV22461.1"/>
    </source>
</evidence>
<protein>
    <submittedName>
        <fullName evidence="2">Uncharacterized protein</fullName>
    </submittedName>
</protein>
<keyword evidence="3" id="KW-1185">Reference proteome</keyword>
<evidence type="ECO:0000313" key="3">
    <source>
        <dbReference type="Proteomes" id="UP000318017"/>
    </source>
</evidence>
<feature type="compositionally biased region" description="Basic and acidic residues" evidence="1">
    <location>
        <begin position="12"/>
        <end position="24"/>
    </location>
</feature>
<evidence type="ECO:0000256" key="1">
    <source>
        <dbReference type="SAM" id="MobiDB-lite"/>
    </source>
</evidence>